<proteinExistence type="predicted"/>
<evidence type="ECO:0000313" key="2">
    <source>
        <dbReference type="Proteomes" id="UP000646827"/>
    </source>
</evidence>
<accession>A0A8H7VHF0</accession>
<name>A0A8H7VHF0_9FUNG</name>
<keyword evidence="2" id="KW-1185">Reference proteome</keyword>
<organism evidence="1 2">
    <name type="scientific">Circinella minor</name>
    <dbReference type="NCBI Taxonomy" id="1195481"/>
    <lineage>
        <taxon>Eukaryota</taxon>
        <taxon>Fungi</taxon>
        <taxon>Fungi incertae sedis</taxon>
        <taxon>Mucoromycota</taxon>
        <taxon>Mucoromycotina</taxon>
        <taxon>Mucoromycetes</taxon>
        <taxon>Mucorales</taxon>
        <taxon>Lichtheimiaceae</taxon>
        <taxon>Circinella</taxon>
    </lineage>
</organism>
<dbReference type="OrthoDB" id="2301615at2759"/>
<dbReference type="Proteomes" id="UP000646827">
    <property type="component" value="Unassembled WGS sequence"/>
</dbReference>
<reference evidence="1 2" key="1">
    <citation type="submission" date="2020-12" db="EMBL/GenBank/DDBJ databases">
        <title>Metabolic potential, ecology and presence of endohyphal bacteria is reflected in genomic diversity of Mucoromycotina.</title>
        <authorList>
            <person name="Muszewska A."/>
            <person name="Okrasinska A."/>
            <person name="Steczkiewicz K."/>
            <person name="Drgas O."/>
            <person name="Orlowska M."/>
            <person name="Perlinska-Lenart U."/>
            <person name="Aleksandrzak-Piekarczyk T."/>
            <person name="Szatraj K."/>
            <person name="Zielenkiewicz U."/>
            <person name="Pilsyk S."/>
            <person name="Malc E."/>
            <person name="Mieczkowski P."/>
            <person name="Kruszewska J.S."/>
            <person name="Biernat P."/>
            <person name="Pawlowska J."/>
        </authorList>
    </citation>
    <scope>NUCLEOTIDE SEQUENCE [LARGE SCALE GENOMIC DNA]</scope>
    <source>
        <strain evidence="1 2">CBS 142.35</strain>
    </source>
</reference>
<dbReference type="AlphaFoldDB" id="A0A8H7VHF0"/>
<dbReference type="EMBL" id="JAEPRB010000604">
    <property type="protein sequence ID" value="KAG2214629.1"/>
    <property type="molecule type" value="Genomic_DNA"/>
</dbReference>
<evidence type="ECO:0000313" key="1">
    <source>
        <dbReference type="EMBL" id="KAG2214629.1"/>
    </source>
</evidence>
<sequence length="190" mass="22472">MNSSISSNSIKSHIESLSEVSDQYLPERAGWEFSCEENNNADIWNQDKTAIIPELTVQYNGSTLFQPYDPKFLPPLKFNDNEELYKENGYYFDLVHEVVNLKMTHIKLLQNIDKTRKLLANRITYRLLPLMWKQKNSQDRQELVRKYIATHIHDTYLTDDKELHLLIEQYYKNLLSAGFPHTLPSRDMNF</sequence>
<gene>
    <name evidence="1" type="ORF">INT45_003981</name>
</gene>
<comment type="caution">
    <text evidence="1">The sequence shown here is derived from an EMBL/GenBank/DDBJ whole genome shotgun (WGS) entry which is preliminary data.</text>
</comment>
<protein>
    <submittedName>
        <fullName evidence="1">Uncharacterized protein</fullName>
    </submittedName>
</protein>